<gene>
    <name evidence="7" type="ORF">COA96_15915</name>
</gene>
<feature type="domain" description="RNA polymerase sigma factor 70 region 4 type 2" evidence="6">
    <location>
        <begin position="124"/>
        <end position="174"/>
    </location>
</feature>
<sequence length="185" mass="20809">MGDYAITLTKEPRPGTAGITPTFDELFNEHHKKVLLAAYRVTGSLPDAEDVLQSVFLRLLNRREQATSANSTAAYLCRSAINGSLDLLRSRRRTQTETLNEETLPSTQGAADSEVRQLEQRRHLRTALLALDQRSAEVFALRFFEDYSNVEIAVVLDTSNNNVAVALHRARTQLQEILTEFEGEY</sequence>
<dbReference type="InterPro" id="IPR036388">
    <property type="entry name" value="WH-like_DNA-bd_sf"/>
</dbReference>
<evidence type="ECO:0000259" key="5">
    <source>
        <dbReference type="Pfam" id="PF04542"/>
    </source>
</evidence>
<evidence type="ECO:0000313" key="7">
    <source>
        <dbReference type="EMBL" id="PCJ20249.1"/>
    </source>
</evidence>
<name>A0A2A5ALX0_9GAMM</name>
<dbReference type="GO" id="GO:0016987">
    <property type="term" value="F:sigma factor activity"/>
    <property type="evidence" value="ECO:0007669"/>
    <property type="project" value="UniProtKB-KW"/>
</dbReference>
<dbReference type="InterPro" id="IPR039425">
    <property type="entry name" value="RNA_pol_sigma-70-like"/>
</dbReference>
<reference evidence="8" key="1">
    <citation type="submission" date="2017-08" db="EMBL/GenBank/DDBJ databases">
        <title>A dynamic microbial community with high functional redundancy inhabits the cold, oxic subseafloor aquifer.</title>
        <authorList>
            <person name="Tully B.J."/>
            <person name="Wheat C.G."/>
            <person name="Glazer B.T."/>
            <person name="Huber J.A."/>
        </authorList>
    </citation>
    <scope>NUCLEOTIDE SEQUENCE [LARGE SCALE GENOMIC DNA]</scope>
</reference>
<dbReference type="InterPro" id="IPR013249">
    <property type="entry name" value="RNA_pol_sigma70_r4_t2"/>
</dbReference>
<comment type="similarity">
    <text evidence="1">Belongs to the sigma-70 factor family. ECF subfamily.</text>
</comment>
<evidence type="ECO:0008006" key="9">
    <source>
        <dbReference type="Google" id="ProtNLM"/>
    </source>
</evidence>
<keyword evidence="4" id="KW-0804">Transcription</keyword>
<dbReference type="Gene3D" id="1.10.1740.10">
    <property type="match status" value="1"/>
</dbReference>
<dbReference type="GO" id="GO:0003677">
    <property type="term" value="F:DNA binding"/>
    <property type="evidence" value="ECO:0007669"/>
    <property type="project" value="InterPro"/>
</dbReference>
<protein>
    <recommendedName>
        <fullName evidence="9">RNA polymerase subunit sigma-70</fullName>
    </recommendedName>
</protein>
<evidence type="ECO:0000313" key="8">
    <source>
        <dbReference type="Proteomes" id="UP000218327"/>
    </source>
</evidence>
<dbReference type="Gene3D" id="1.10.10.10">
    <property type="entry name" value="Winged helix-like DNA-binding domain superfamily/Winged helix DNA-binding domain"/>
    <property type="match status" value="1"/>
</dbReference>
<dbReference type="EMBL" id="NVVJ01000082">
    <property type="protein sequence ID" value="PCJ20249.1"/>
    <property type="molecule type" value="Genomic_DNA"/>
</dbReference>
<evidence type="ECO:0000256" key="2">
    <source>
        <dbReference type="ARBA" id="ARBA00023015"/>
    </source>
</evidence>
<dbReference type="InterPro" id="IPR013324">
    <property type="entry name" value="RNA_pol_sigma_r3/r4-like"/>
</dbReference>
<dbReference type="AlphaFoldDB" id="A0A2A5ALX0"/>
<dbReference type="InterPro" id="IPR013325">
    <property type="entry name" value="RNA_pol_sigma_r2"/>
</dbReference>
<comment type="caution">
    <text evidence="7">The sequence shown here is derived from an EMBL/GenBank/DDBJ whole genome shotgun (WGS) entry which is preliminary data.</text>
</comment>
<feature type="domain" description="RNA polymerase sigma-70 region 2" evidence="5">
    <location>
        <begin position="26"/>
        <end position="94"/>
    </location>
</feature>
<dbReference type="Pfam" id="PF04542">
    <property type="entry name" value="Sigma70_r2"/>
    <property type="match status" value="1"/>
</dbReference>
<keyword evidence="2" id="KW-0805">Transcription regulation</keyword>
<dbReference type="CDD" id="cd06171">
    <property type="entry name" value="Sigma70_r4"/>
    <property type="match status" value="1"/>
</dbReference>
<dbReference type="PANTHER" id="PTHR43133">
    <property type="entry name" value="RNA POLYMERASE ECF-TYPE SIGMA FACTO"/>
    <property type="match status" value="1"/>
</dbReference>
<dbReference type="SUPFAM" id="SSF88946">
    <property type="entry name" value="Sigma2 domain of RNA polymerase sigma factors"/>
    <property type="match status" value="1"/>
</dbReference>
<keyword evidence="3" id="KW-0731">Sigma factor</keyword>
<dbReference type="Proteomes" id="UP000218327">
    <property type="component" value="Unassembled WGS sequence"/>
</dbReference>
<evidence type="ECO:0000256" key="3">
    <source>
        <dbReference type="ARBA" id="ARBA00023082"/>
    </source>
</evidence>
<evidence type="ECO:0000259" key="6">
    <source>
        <dbReference type="Pfam" id="PF08281"/>
    </source>
</evidence>
<dbReference type="Pfam" id="PF08281">
    <property type="entry name" value="Sigma70_r4_2"/>
    <property type="match status" value="1"/>
</dbReference>
<dbReference type="InterPro" id="IPR014284">
    <property type="entry name" value="RNA_pol_sigma-70_dom"/>
</dbReference>
<dbReference type="NCBIfam" id="TIGR02937">
    <property type="entry name" value="sigma70-ECF"/>
    <property type="match status" value="1"/>
</dbReference>
<dbReference type="InterPro" id="IPR007627">
    <property type="entry name" value="RNA_pol_sigma70_r2"/>
</dbReference>
<dbReference type="GO" id="GO:0006352">
    <property type="term" value="P:DNA-templated transcription initiation"/>
    <property type="evidence" value="ECO:0007669"/>
    <property type="project" value="InterPro"/>
</dbReference>
<accession>A0A2A5ALX0</accession>
<evidence type="ECO:0000256" key="1">
    <source>
        <dbReference type="ARBA" id="ARBA00010641"/>
    </source>
</evidence>
<dbReference type="SUPFAM" id="SSF88659">
    <property type="entry name" value="Sigma3 and sigma4 domains of RNA polymerase sigma factors"/>
    <property type="match status" value="1"/>
</dbReference>
<evidence type="ECO:0000256" key="4">
    <source>
        <dbReference type="ARBA" id="ARBA00023163"/>
    </source>
</evidence>
<organism evidence="7 8">
    <name type="scientific">SAR86 cluster bacterium</name>
    <dbReference type="NCBI Taxonomy" id="2030880"/>
    <lineage>
        <taxon>Bacteria</taxon>
        <taxon>Pseudomonadati</taxon>
        <taxon>Pseudomonadota</taxon>
        <taxon>Gammaproteobacteria</taxon>
        <taxon>SAR86 cluster</taxon>
    </lineage>
</organism>
<dbReference type="PANTHER" id="PTHR43133:SF60">
    <property type="entry name" value="RNA POLYMERASE SIGMA FACTOR SIGV"/>
    <property type="match status" value="1"/>
</dbReference>
<proteinExistence type="inferred from homology"/>